<dbReference type="EMBL" id="NJES01000010">
    <property type="protein sequence ID" value="PHH80730.1"/>
    <property type="molecule type" value="Genomic_DNA"/>
</dbReference>
<keyword evidence="15" id="KW-1185">Reference proteome</keyword>
<keyword evidence="12 13" id="KW-0472">Membrane</keyword>
<dbReference type="Pfam" id="PF15879">
    <property type="entry name" value="MWFE"/>
    <property type="match status" value="1"/>
</dbReference>
<evidence type="ECO:0000313" key="14">
    <source>
        <dbReference type="EMBL" id="PHH80730.1"/>
    </source>
</evidence>
<comment type="caution">
    <text evidence="14">The sequence shown here is derived from an EMBL/GenBank/DDBJ whole genome shotgun (WGS) entry which is preliminary data.</text>
</comment>
<keyword evidence="8" id="KW-0999">Mitochondrion inner membrane</keyword>
<dbReference type="Proteomes" id="UP000226431">
    <property type="component" value="Unassembled WGS sequence"/>
</dbReference>
<protein>
    <recommendedName>
        <fullName evidence="4">NADH dehydrogenase [ubiquinone] 1 alpha subcomplex subunit 1</fullName>
    </recommendedName>
</protein>
<keyword evidence="11" id="KW-0496">Mitochondrion</keyword>
<evidence type="ECO:0000256" key="7">
    <source>
        <dbReference type="ARBA" id="ARBA00022692"/>
    </source>
</evidence>
<dbReference type="STRING" id="2004952.A0A2C5ZLR4"/>
<keyword evidence="6" id="KW-0679">Respiratory chain</keyword>
<evidence type="ECO:0000256" key="6">
    <source>
        <dbReference type="ARBA" id="ARBA00022660"/>
    </source>
</evidence>
<proteinExistence type="inferred from homology"/>
<organism evidence="14 15">
    <name type="scientific">Ophiocordyceps camponoti-rufipedis</name>
    <dbReference type="NCBI Taxonomy" id="2004952"/>
    <lineage>
        <taxon>Eukaryota</taxon>
        <taxon>Fungi</taxon>
        <taxon>Dikarya</taxon>
        <taxon>Ascomycota</taxon>
        <taxon>Pezizomycotina</taxon>
        <taxon>Sordariomycetes</taxon>
        <taxon>Hypocreomycetidae</taxon>
        <taxon>Hypocreales</taxon>
        <taxon>Ophiocordycipitaceae</taxon>
        <taxon>Ophiocordyceps</taxon>
    </lineage>
</organism>
<keyword evidence="7 13" id="KW-0812">Transmembrane</keyword>
<name>A0A2C5ZLR4_9HYPO</name>
<dbReference type="PANTHER" id="PTHR17098">
    <property type="entry name" value="NADH-UBIQUINONE OXIDOREDUCTASE MWFE SUBUNIT"/>
    <property type="match status" value="1"/>
</dbReference>
<evidence type="ECO:0000256" key="11">
    <source>
        <dbReference type="ARBA" id="ARBA00023128"/>
    </source>
</evidence>
<evidence type="ECO:0000256" key="9">
    <source>
        <dbReference type="ARBA" id="ARBA00022982"/>
    </source>
</evidence>
<dbReference type="PANTHER" id="PTHR17098:SF2">
    <property type="entry name" value="NADH DEHYDROGENASE [UBIQUINONE] 1 ALPHA SUBCOMPLEX SUBUNIT 1"/>
    <property type="match status" value="1"/>
</dbReference>
<dbReference type="AlphaFoldDB" id="A0A2C5ZLR4"/>
<keyword evidence="5" id="KW-0813">Transport</keyword>
<evidence type="ECO:0000256" key="12">
    <source>
        <dbReference type="ARBA" id="ARBA00023136"/>
    </source>
</evidence>
<accession>A0A2C5ZLR4</accession>
<reference evidence="14 15" key="1">
    <citation type="submission" date="2017-06" db="EMBL/GenBank/DDBJ databases">
        <title>Ant-infecting Ophiocordyceps genomes reveal a high diversity of potential behavioral manipulation genes and a possible major role for enterotoxins.</title>
        <authorList>
            <person name="De Bekker C."/>
            <person name="Evans H.C."/>
            <person name="Brachmann A."/>
            <person name="Hughes D.P."/>
        </authorList>
    </citation>
    <scope>NUCLEOTIDE SEQUENCE [LARGE SCALE GENOMIC DNA]</scope>
    <source>
        <strain evidence="14 15">Map16</strain>
    </source>
</reference>
<dbReference type="OrthoDB" id="1920692at2759"/>
<sequence length="129" mass="14012">MRLEIEASGIHSGVLTAAGLNLEAPSHLKTASTAHPISTIAHLLQDDTYVRDGQRGTNNAAMPVPFEALLPYAIMIGMFGVTGLGLGYVKSYQNEGKNPRWSIDTWDPKYSLAPHNLYRTDQLDSSDVA</sequence>
<keyword evidence="10 13" id="KW-1133">Transmembrane helix</keyword>
<dbReference type="GO" id="GO:0005743">
    <property type="term" value="C:mitochondrial inner membrane"/>
    <property type="evidence" value="ECO:0007669"/>
    <property type="project" value="UniProtKB-SubCell"/>
</dbReference>
<evidence type="ECO:0000256" key="5">
    <source>
        <dbReference type="ARBA" id="ARBA00022448"/>
    </source>
</evidence>
<evidence type="ECO:0000256" key="2">
    <source>
        <dbReference type="ARBA" id="ARBA00004298"/>
    </source>
</evidence>
<evidence type="ECO:0000256" key="3">
    <source>
        <dbReference type="ARBA" id="ARBA00009960"/>
    </source>
</evidence>
<evidence type="ECO:0000256" key="4">
    <source>
        <dbReference type="ARBA" id="ARBA00016392"/>
    </source>
</evidence>
<comment type="similarity">
    <text evidence="3">Belongs to the complex I NDUFA1 subunit family.</text>
</comment>
<evidence type="ECO:0000256" key="13">
    <source>
        <dbReference type="SAM" id="Phobius"/>
    </source>
</evidence>
<comment type="subcellular location">
    <subcellularLocation>
        <location evidence="2">Mitochondrion inner membrane</location>
        <topology evidence="2">Single-pass membrane protein</topology>
        <orientation evidence="2">Matrix side</orientation>
    </subcellularLocation>
</comment>
<evidence type="ECO:0000256" key="8">
    <source>
        <dbReference type="ARBA" id="ARBA00022792"/>
    </source>
</evidence>
<feature type="transmembrane region" description="Helical" evidence="13">
    <location>
        <begin position="69"/>
        <end position="89"/>
    </location>
</feature>
<gene>
    <name evidence="14" type="ORF">CDD80_78</name>
</gene>
<dbReference type="InterPro" id="IPR017384">
    <property type="entry name" value="NADH_Ub_cplx-1_asu_su-1"/>
</dbReference>
<evidence type="ECO:0000256" key="10">
    <source>
        <dbReference type="ARBA" id="ARBA00022989"/>
    </source>
</evidence>
<keyword evidence="9" id="KW-0249">Electron transport</keyword>
<evidence type="ECO:0000313" key="15">
    <source>
        <dbReference type="Proteomes" id="UP000226431"/>
    </source>
</evidence>
<comment type="function">
    <text evidence="1">Accessory subunit of the mitochondrial membrane respiratory chain NADH dehydrogenase (Complex I), that is believed not to be involved in catalysis. Complex I functions in the transfer of electrons from NADH to the respiratory chain. The immediate electron acceptor for the enzyme is believed to be ubiquinone.</text>
</comment>
<evidence type="ECO:0000256" key="1">
    <source>
        <dbReference type="ARBA" id="ARBA00003195"/>
    </source>
</evidence>